<feature type="transmembrane region" description="Helical" evidence="2">
    <location>
        <begin position="68"/>
        <end position="96"/>
    </location>
</feature>
<keyword evidence="2" id="KW-1133">Transmembrane helix</keyword>
<evidence type="ECO:0000256" key="2">
    <source>
        <dbReference type="SAM" id="Phobius"/>
    </source>
</evidence>
<organism evidence="3 4">
    <name type="scientific">Gulosibacter chungangensis</name>
    <dbReference type="NCBI Taxonomy" id="979746"/>
    <lineage>
        <taxon>Bacteria</taxon>
        <taxon>Bacillati</taxon>
        <taxon>Actinomycetota</taxon>
        <taxon>Actinomycetes</taxon>
        <taxon>Micrococcales</taxon>
        <taxon>Microbacteriaceae</taxon>
        <taxon>Gulosibacter</taxon>
    </lineage>
</organism>
<dbReference type="OrthoDB" id="5118910at2"/>
<reference evidence="3 4" key="1">
    <citation type="submission" date="2019-09" db="EMBL/GenBank/DDBJ databases">
        <title>Phylogeny of genus Pseudoclavibacter and closely related genus.</title>
        <authorList>
            <person name="Li Y."/>
        </authorList>
    </citation>
    <scope>NUCLEOTIDE SEQUENCE [LARGE SCALE GENOMIC DNA]</scope>
    <source>
        <strain evidence="3 4">KCTC 13959</strain>
    </source>
</reference>
<gene>
    <name evidence="3" type="ORF">F8O05_01790</name>
</gene>
<dbReference type="EMBL" id="WBKB01000001">
    <property type="protein sequence ID" value="KAB1645013.1"/>
    <property type="molecule type" value="Genomic_DNA"/>
</dbReference>
<evidence type="ECO:0000313" key="3">
    <source>
        <dbReference type="EMBL" id="KAB1645013.1"/>
    </source>
</evidence>
<dbReference type="AlphaFoldDB" id="A0A7J5BFH1"/>
<sequence>MSDYDKASHEPSRGPFPNAEEPARLGKFNPKSRRSVSKLAGSVPRLALSLAKDEFEHAKQEMTAKAKFGGIGAGLFAVVAFFALSLWAVLLAAAILGLNTVFAPWLSALIVAGVLLVIMVIAALVAIALFKKMKGVMPAESMNSLKQDVNALKGVGKYE</sequence>
<dbReference type="Pfam" id="PF07332">
    <property type="entry name" value="Phage_holin_3_6"/>
    <property type="match status" value="1"/>
</dbReference>
<proteinExistence type="predicted"/>
<feature type="transmembrane region" description="Helical" evidence="2">
    <location>
        <begin position="102"/>
        <end position="130"/>
    </location>
</feature>
<comment type="caution">
    <text evidence="3">The sequence shown here is derived from an EMBL/GenBank/DDBJ whole genome shotgun (WGS) entry which is preliminary data.</text>
</comment>
<feature type="region of interest" description="Disordered" evidence="1">
    <location>
        <begin position="1"/>
        <end position="33"/>
    </location>
</feature>
<keyword evidence="2" id="KW-0812">Transmembrane</keyword>
<protein>
    <submittedName>
        <fullName evidence="3">Phage holin family protein</fullName>
    </submittedName>
</protein>
<keyword evidence="4" id="KW-1185">Reference proteome</keyword>
<name>A0A7J5BFH1_9MICO</name>
<dbReference type="InterPro" id="IPR009937">
    <property type="entry name" value="Phage_holin_3_6"/>
</dbReference>
<evidence type="ECO:0000256" key="1">
    <source>
        <dbReference type="SAM" id="MobiDB-lite"/>
    </source>
</evidence>
<keyword evidence="2" id="KW-0472">Membrane</keyword>
<dbReference type="RefSeq" id="WP_158051023.1">
    <property type="nucleotide sequence ID" value="NZ_WBKB01000001.1"/>
</dbReference>
<accession>A0A7J5BFH1</accession>
<feature type="compositionally biased region" description="Basic and acidic residues" evidence="1">
    <location>
        <begin position="1"/>
        <end position="12"/>
    </location>
</feature>
<evidence type="ECO:0000313" key="4">
    <source>
        <dbReference type="Proteomes" id="UP000433493"/>
    </source>
</evidence>
<dbReference type="Proteomes" id="UP000433493">
    <property type="component" value="Unassembled WGS sequence"/>
</dbReference>